<dbReference type="AlphaFoldDB" id="A0A8X8KAW8"/>
<dbReference type="EMBL" id="JABBHS010000155">
    <property type="protein sequence ID" value="MBU2722582.1"/>
    <property type="molecule type" value="Genomic_DNA"/>
</dbReference>
<organism evidence="1 2">
    <name type="scientific">Acidithiobacillus ferridurans</name>
    <dbReference type="NCBI Taxonomy" id="1232575"/>
    <lineage>
        <taxon>Bacteria</taxon>
        <taxon>Pseudomonadati</taxon>
        <taxon>Pseudomonadota</taxon>
        <taxon>Acidithiobacillia</taxon>
        <taxon>Acidithiobacillales</taxon>
        <taxon>Acidithiobacillaceae</taxon>
        <taxon>Acidithiobacillus</taxon>
    </lineage>
</organism>
<dbReference type="RefSeq" id="WP_163057873.1">
    <property type="nucleotide sequence ID" value="NZ_CP134225.1"/>
</dbReference>
<dbReference type="Gene3D" id="3.30.70.100">
    <property type="match status" value="1"/>
</dbReference>
<protein>
    <submittedName>
        <fullName evidence="1">Uncharacterized protein</fullName>
    </submittedName>
</protein>
<evidence type="ECO:0000313" key="2">
    <source>
        <dbReference type="Proteomes" id="UP000887300"/>
    </source>
</evidence>
<name>A0A8X8KAW8_ACIFI</name>
<accession>A0A8X8KAW8</accession>
<dbReference type="Proteomes" id="UP000887300">
    <property type="component" value="Unassembled WGS sequence"/>
</dbReference>
<reference evidence="1" key="1">
    <citation type="journal article" date="2021" name="ISME J.">
        <title>Genomic evolution of the class Acidithiobacillia: deep-branching Proteobacteria living in extreme acidic conditions.</title>
        <authorList>
            <person name="Moya-Beltran A."/>
            <person name="Beard S."/>
            <person name="Rojas-Villalobos C."/>
            <person name="Issotta F."/>
            <person name="Gallardo Y."/>
            <person name="Ulloa R."/>
            <person name="Giaveno A."/>
            <person name="Degli Esposti M."/>
            <person name="Johnson D.B."/>
            <person name="Quatrini R."/>
        </authorList>
    </citation>
    <scope>NUCLEOTIDE SEQUENCE</scope>
    <source>
        <strain evidence="1">DSM 583</strain>
    </source>
</reference>
<gene>
    <name evidence="1" type="ORF">HF568_04990</name>
</gene>
<comment type="caution">
    <text evidence="1">The sequence shown here is derived from an EMBL/GenBank/DDBJ whole genome shotgun (WGS) entry which is preliminary data.</text>
</comment>
<proteinExistence type="predicted"/>
<evidence type="ECO:0000313" key="1">
    <source>
        <dbReference type="EMBL" id="MBU2722582.1"/>
    </source>
</evidence>
<sequence>MSTVIDMMIHVNDSAVKPLMEASLARTPGVIEARLKTPKPHLLFVSYDPERFNIGSVPEIARALGSQAQVVEL</sequence>